<sequence length="588" mass="65530">MKRRSREDEEAQPGQTKLVKKQDMYNAGRNQNMHNAVWEHQDMHGAAVTEQGVCNAASDSLDTSNTGWSKQDIRRAESIHAVADDGKQDGATPASVGAQHHTVSREGQSTITAFSNKLARSQYTTAPINTPAGPSAGTSHTSLSTPGTSLPEFQGFFKRFARPRSVNASRLNPPTALSDGLLGMDSSSPLDTTDPPAALSNGLLGMDTSSPLHTTDPNDGGSISPSQYSSRAVGLLDLPYELRFRIYEFAYYEERQVKIKHRSDWEWENARRRDLALIGPLRSAAHVPTTPPSAFWRDMTVSRSYFREAVDVWMTGTTFCFRHDQDFDKFIGTGHPIEQQLLDRVISIVARIPFHICPRKDLGPLMPRLRHLTLDFTCYEWERHRIGPVYQNYEDDDLQRHPTLRPILSLRGLEDVRISWQVPLPWIFVPQVGVKWADFKEQTERLIQRMIKQPHDPYLLEGWLKPLMPEPEPALTPSSPSHMDQEFSGAAVQQSDAFAVQNVEVPEPQRALTSSSPSHMDQELDGAAVQQSGASASKDDKVPATKADPGRVYRTRRYTREQAILAQTGQVSIAGAVTSSAQLSTRAN</sequence>
<organism evidence="2 3">
    <name type="scientific">Lecanosticta acicola</name>
    <dbReference type="NCBI Taxonomy" id="111012"/>
    <lineage>
        <taxon>Eukaryota</taxon>
        <taxon>Fungi</taxon>
        <taxon>Dikarya</taxon>
        <taxon>Ascomycota</taxon>
        <taxon>Pezizomycotina</taxon>
        <taxon>Dothideomycetes</taxon>
        <taxon>Dothideomycetidae</taxon>
        <taxon>Mycosphaerellales</taxon>
        <taxon>Mycosphaerellaceae</taxon>
        <taxon>Lecanosticta</taxon>
    </lineage>
</organism>
<evidence type="ECO:0000313" key="2">
    <source>
        <dbReference type="EMBL" id="CAK4032868.1"/>
    </source>
</evidence>
<feature type="region of interest" description="Disordered" evidence="1">
    <location>
        <begin position="184"/>
        <end position="226"/>
    </location>
</feature>
<gene>
    <name evidence="2" type="ORF">LECACI_7A008026</name>
</gene>
<dbReference type="EMBL" id="CAVMBE010000072">
    <property type="protein sequence ID" value="CAK4032868.1"/>
    <property type="molecule type" value="Genomic_DNA"/>
</dbReference>
<feature type="region of interest" description="Disordered" evidence="1">
    <location>
        <begin position="84"/>
        <end position="108"/>
    </location>
</feature>
<evidence type="ECO:0000313" key="3">
    <source>
        <dbReference type="Proteomes" id="UP001296104"/>
    </source>
</evidence>
<feature type="region of interest" description="Disordered" evidence="1">
    <location>
        <begin position="125"/>
        <end position="147"/>
    </location>
</feature>
<proteinExistence type="predicted"/>
<evidence type="ECO:0000256" key="1">
    <source>
        <dbReference type="SAM" id="MobiDB-lite"/>
    </source>
</evidence>
<accession>A0AAI8Z5M3</accession>
<comment type="caution">
    <text evidence="2">The sequence shown here is derived from an EMBL/GenBank/DDBJ whole genome shotgun (WGS) entry which is preliminary data.</text>
</comment>
<dbReference type="AlphaFoldDB" id="A0AAI8Z5M3"/>
<name>A0AAI8Z5M3_9PEZI</name>
<feature type="compositionally biased region" description="Basic and acidic residues" evidence="1">
    <location>
        <begin position="537"/>
        <end position="551"/>
    </location>
</feature>
<feature type="region of interest" description="Disordered" evidence="1">
    <location>
        <begin position="470"/>
        <end position="491"/>
    </location>
</feature>
<protein>
    <submittedName>
        <fullName evidence="2">Uncharacterized protein</fullName>
    </submittedName>
</protein>
<feature type="compositionally biased region" description="Polar residues" evidence="1">
    <location>
        <begin position="136"/>
        <end position="147"/>
    </location>
</feature>
<feature type="compositionally biased region" description="Polar residues" evidence="1">
    <location>
        <begin position="207"/>
        <end position="226"/>
    </location>
</feature>
<reference evidence="2" key="1">
    <citation type="submission" date="2023-11" db="EMBL/GenBank/DDBJ databases">
        <authorList>
            <person name="Alioto T."/>
            <person name="Alioto T."/>
            <person name="Gomez Garrido J."/>
        </authorList>
    </citation>
    <scope>NUCLEOTIDE SEQUENCE</scope>
</reference>
<keyword evidence="3" id="KW-1185">Reference proteome</keyword>
<dbReference type="Proteomes" id="UP001296104">
    <property type="component" value="Unassembled WGS sequence"/>
</dbReference>
<feature type="compositionally biased region" description="Low complexity" evidence="1">
    <location>
        <begin position="526"/>
        <end position="536"/>
    </location>
</feature>
<feature type="region of interest" description="Disordered" evidence="1">
    <location>
        <begin position="1"/>
        <end position="22"/>
    </location>
</feature>
<feature type="region of interest" description="Disordered" evidence="1">
    <location>
        <begin position="509"/>
        <end position="555"/>
    </location>
</feature>